<comment type="subcellular location">
    <subcellularLocation>
        <location evidence="1">Cytoplasm</location>
    </subcellularLocation>
</comment>
<evidence type="ECO:0000313" key="6">
    <source>
        <dbReference type="Proteomes" id="UP001196413"/>
    </source>
</evidence>
<keyword evidence="2" id="KW-0963">Cytoplasm</keyword>
<feature type="compositionally biased region" description="Polar residues" evidence="3">
    <location>
        <begin position="1"/>
        <end position="10"/>
    </location>
</feature>
<dbReference type="GO" id="GO:0016301">
    <property type="term" value="F:kinase activity"/>
    <property type="evidence" value="ECO:0007669"/>
    <property type="project" value="UniProtKB-KW"/>
</dbReference>
<feature type="domain" description="Programmed cell death protein 10 dimerisation" evidence="4">
    <location>
        <begin position="40"/>
        <end position="88"/>
    </location>
</feature>
<comment type="caution">
    <text evidence="5">The sequence shown here is derived from an EMBL/GenBank/DDBJ whole genome shotgun (WGS) entry which is preliminary data.</text>
</comment>
<dbReference type="Pfam" id="PF20929">
    <property type="entry name" value="PDCD10_N"/>
    <property type="match status" value="1"/>
</dbReference>
<name>A0AAD5WCS7_PARTN</name>
<evidence type="ECO:0000256" key="3">
    <source>
        <dbReference type="SAM" id="MobiDB-lite"/>
    </source>
</evidence>
<dbReference type="Proteomes" id="UP001196413">
    <property type="component" value="Unassembled WGS sequence"/>
</dbReference>
<dbReference type="InterPro" id="IPR048288">
    <property type="entry name" value="PDCD10_N"/>
</dbReference>
<sequence>PEQEYQSGPGTRNGYARSIHVSSQHDKAPTAVRRTPGALEYSLLPALEGMSRTRHATAELEALANAFRHAEETCPGICNELVKEILTRLSHPQVNQSDLGRAIQRLTERQS</sequence>
<protein>
    <submittedName>
        <fullName evidence="5">Germinal center kinase 1</fullName>
    </submittedName>
</protein>
<evidence type="ECO:0000256" key="1">
    <source>
        <dbReference type="ARBA" id="ARBA00004496"/>
    </source>
</evidence>
<keyword evidence="6" id="KW-1185">Reference proteome</keyword>
<feature type="non-terminal residue" evidence="5">
    <location>
        <position position="111"/>
    </location>
</feature>
<dbReference type="GO" id="GO:0005737">
    <property type="term" value="C:cytoplasm"/>
    <property type="evidence" value="ECO:0007669"/>
    <property type="project" value="UniProtKB-SubCell"/>
</dbReference>
<keyword evidence="5" id="KW-0808">Transferase</keyword>
<evidence type="ECO:0000313" key="5">
    <source>
        <dbReference type="EMBL" id="KAJ1365929.1"/>
    </source>
</evidence>
<dbReference type="AlphaFoldDB" id="A0AAD5WCS7"/>
<keyword evidence="5" id="KW-0418">Kinase</keyword>
<gene>
    <name evidence="5" type="primary">GCK1</name>
    <name evidence="5" type="ORF">KIN20_026413</name>
</gene>
<dbReference type="Gene3D" id="1.10.12.70">
    <property type="match status" value="1"/>
</dbReference>
<proteinExistence type="predicted"/>
<organism evidence="5 6">
    <name type="scientific">Parelaphostrongylus tenuis</name>
    <name type="common">Meningeal worm</name>
    <dbReference type="NCBI Taxonomy" id="148309"/>
    <lineage>
        <taxon>Eukaryota</taxon>
        <taxon>Metazoa</taxon>
        <taxon>Ecdysozoa</taxon>
        <taxon>Nematoda</taxon>
        <taxon>Chromadorea</taxon>
        <taxon>Rhabditida</taxon>
        <taxon>Rhabditina</taxon>
        <taxon>Rhabditomorpha</taxon>
        <taxon>Strongyloidea</taxon>
        <taxon>Metastrongylidae</taxon>
        <taxon>Parelaphostrongylus</taxon>
    </lineage>
</organism>
<evidence type="ECO:0000256" key="2">
    <source>
        <dbReference type="ARBA" id="ARBA00022490"/>
    </source>
</evidence>
<dbReference type="InterPro" id="IPR046409">
    <property type="entry name" value="PDC10_dimerisation_sf"/>
</dbReference>
<accession>A0AAD5WCS7</accession>
<reference evidence="5" key="1">
    <citation type="submission" date="2021-06" db="EMBL/GenBank/DDBJ databases">
        <title>Parelaphostrongylus tenuis whole genome reference sequence.</title>
        <authorList>
            <person name="Garwood T.J."/>
            <person name="Larsen P.A."/>
            <person name="Fountain-Jones N.M."/>
            <person name="Garbe J.R."/>
            <person name="Macchietto M.G."/>
            <person name="Kania S.A."/>
            <person name="Gerhold R.W."/>
            <person name="Richards J.E."/>
            <person name="Wolf T.M."/>
        </authorList>
    </citation>
    <scope>NUCLEOTIDE SEQUENCE</scope>
    <source>
        <strain evidence="5">MNPRO001-30</strain>
        <tissue evidence="5">Meninges</tissue>
    </source>
</reference>
<evidence type="ECO:0000259" key="4">
    <source>
        <dbReference type="Pfam" id="PF20929"/>
    </source>
</evidence>
<dbReference type="EMBL" id="JAHQIW010005400">
    <property type="protein sequence ID" value="KAJ1365929.1"/>
    <property type="molecule type" value="Genomic_DNA"/>
</dbReference>
<feature type="region of interest" description="Disordered" evidence="3">
    <location>
        <begin position="1"/>
        <end position="34"/>
    </location>
</feature>